<dbReference type="SUPFAM" id="SSF81296">
    <property type="entry name" value="E set domains"/>
    <property type="match status" value="1"/>
</dbReference>
<evidence type="ECO:0000259" key="2">
    <source>
        <dbReference type="Pfam" id="PF00868"/>
    </source>
</evidence>
<dbReference type="InterPro" id="IPR014756">
    <property type="entry name" value="Ig_E-set"/>
</dbReference>
<dbReference type="Pfam" id="PF00868">
    <property type="entry name" value="Transglut_N"/>
    <property type="match status" value="1"/>
</dbReference>
<keyword evidence="4" id="KW-1185">Reference proteome</keyword>
<proteinExistence type="inferred from homology"/>
<dbReference type="EMBL" id="CAJPEV010013697">
    <property type="protein sequence ID" value="CAG0906807.1"/>
    <property type="molecule type" value="Genomic_DNA"/>
</dbReference>
<accession>A0A7R9AID3</accession>
<organism evidence="3">
    <name type="scientific">Darwinula stevensoni</name>
    <dbReference type="NCBI Taxonomy" id="69355"/>
    <lineage>
        <taxon>Eukaryota</taxon>
        <taxon>Metazoa</taxon>
        <taxon>Ecdysozoa</taxon>
        <taxon>Arthropoda</taxon>
        <taxon>Crustacea</taxon>
        <taxon>Oligostraca</taxon>
        <taxon>Ostracoda</taxon>
        <taxon>Podocopa</taxon>
        <taxon>Podocopida</taxon>
        <taxon>Darwinulocopina</taxon>
        <taxon>Darwinuloidea</taxon>
        <taxon>Darwinulidae</taxon>
        <taxon>Darwinula</taxon>
    </lineage>
</organism>
<comment type="similarity">
    <text evidence="1">Belongs to the transglutaminase superfamily. Transglutaminase family.</text>
</comment>
<protein>
    <recommendedName>
        <fullName evidence="2">Transglutaminase N-terminal domain-containing protein</fullName>
    </recommendedName>
</protein>
<dbReference type="EMBL" id="LR913215">
    <property type="protein sequence ID" value="CAD7254873.1"/>
    <property type="molecule type" value="Genomic_DNA"/>
</dbReference>
<feature type="non-terminal residue" evidence="3">
    <location>
        <position position="70"/>
    </location>
</feature>
<dbReference type="InterPro" id="IPR013783">
    <property type="entry name" value="Ig-like_fold"/>
</dbReference>
<feature type="domain" description="Transglutaminase N-terminal" evidence="2">
    <location>
        <begin position="14"/>
        <end position="69"/>
    </location>
</feature>
<gene>
    <name evidence="3" type="ORF">DSTB1V02_LOCUS14619</name>
</gene>
<sequence length="70" mass="8279">MGTTGIRTLLVDALEFYEKENAKNHHTDAYELVNHGTPVFRRGEAFYMALRFKARDYEVKRDMVKFVFSF</sequence>
<dbReference type="Proteomes" id="UP000677054">
    <property type="component" value="Unassembled WGS sequence"/>
</dbReference>
<dbReference type="InterPro" id="IPR001102">
    <property type="entry name" value="Transglutaminase_N"/>
</dbReference>
<evidence type="ECO:0000313" key="4">
    <source>
        <dbReference type="Proteomes" id="UP000677054"/>
    </source>
</evidence>
<dbReference type="Gene3D" id="2.60.40.10">
    <property type="entry name" value="Immunoglobulins"/>
    <property type="match status" value="1"/>
</dbReference>
<dbReference type="OrthoDB" id="437511at2759"/>
<evidence type="ECO:0000256" key="1">
    <source>
        <dbReference type="ARBA" id="ARBA00005968"/>
    </source>
</evidence>
<name>A0A7R9AID3_9CRUS</name>
<reference evidence="3" key="1">
    <citation type="submission" date="2020-11" db="EMBL/GenBank/DDBJ databases">
        <authorList>
            <person name="Tran Van P."/>
        </authorList>
    </citation>
    <scope>NUCLEOTIDE SEQUENCE</scope>
</reference>
<dbReference type="AlphaFoldDB" id="A0A7R9AID3"/>
<evidence type="ECO:0000313" key="3">
    <source>
        <dbReference type="EMBL" id="CAD7254873.1"/>
    </source>
</evidence>